<protein>
    <submittedName>
        <fullName evidence="7">Membrane protein, YgdD-like</fullName>
    </submittedName>
</protein>
<evidence type="ECO:0000256" key="2">
    <source>
        <dbReference type="ARBA" id="ARBA00009694"/>
    </source>
</evidence>
<keyword evidence="3 6" id="KW-0812">Transmembrane</keyword>
<accession>A0A2R4BLW5</accession>
<evidence type="ECO:0000313" key="8">
    <source>
        <dbReference type="Proteomes" id="UP000241885"/>
    </source>
</evidence>
<organism evidence="7 8">
    <name type="scientific">Thauera aromatica K172</name>
    <dbReference type="NCBI Taxonomy" id="44139"/>
    <lineage>
        <taxon>Bacteria</taxon>
        <taxon>Pseudomonadati</taxon>
        <taxon>Pseudomonadota</taxon>
        <taxon>Betaproteobacteria</taxon>
        <taxon>Rhodocyclales</taxon>
        <taxon>Zoogloeaceae</taxon>
        <taxon>Thauera</taxon>
    </lineage>
</organism>
<feature type="transmembrane region" description="Helical" evidence="6">
    <location>
        <begin position="67"/>
        <end position="90"/>
    </location>
</feature>
<evidence type="ECO:0000313" key="7">
    <source>
        <dbReference type="EMBL" id="AVR88311.1"/>
    </source>
</evidence>
<keyword evidence="4 6" id="KW-1133">Transmembrane helix</keyword>
<dbReference type="GO" id="GO:0005886">
    <property type="term" value="C:plasma membrane"/>
    <property type="evidence" value="ECO:0007669"/>
    <property type="project" value="TreeGrafter"/>
</dbReference>
<comment type="subcellular location">
    <subcellularLocation>
        <location evidence="1">Membrane</location>
        <topology evidence="1">Multi-pass membrane protein</topology>
    </subcellularLocation>
</comment>
<dbReference type="KEGG" id="tak:Tharo_1386"/>
<comment type="similarity">
    <text evidence="2">Belongs to the UPF0382 family.</text>
</comment>
<evidence type="ECO:0000256" key="3">
    <source>
        <dbReference type="ARBA" id="ARBA00022692"/>
    </source>
</evidence>
<dbReference type="PANTHER" id="PTHR43461">
    <property type="entry name" value="TRANSMEMBRANE PROTEIN 256"/>
    <property type="match status" value="1"/>
</dbReference>
<sequence length="131" mass="13183">MNRIFLFIGALSACIAVGLGAFGAHGLRGRLEADMLAVFETGVRYQMYHALALVALGLARRPEPGRLAAAAGGLFVAGSLCFSGSLYLIALAGARGIGLVTPAGGLMLLAGWLVLALATLKPVPAAPPPGG</sequence>
<keyword evidence="8" id="KW-1185">Reference proteome</keyword>
<name>A0A2R4BLW5_THAAR</name>
<dbReference type="Proteomes" id="UP000241885">
    <property type="component" value="Chromosome"/>
</dbReference>
<evidence type="ECO:0000256" key="1">
    <source>
        <dbReference type="ARBA" id="ARBA00004141"/>
    </source>
</evidence>
<dbReference type="AlphaFoldDB" id="A0A2R4BLW5"/>
<feature type="transmembrane region" description="Helical" evidence="6">
    <location>
        <begin position="96"/>
        <end position="118"/>
    </location>
</feature>
<evidence type="ECO:0000256" key="6">
    <source>
        <dbReference type="SAM" id="Phobius"/>
    </source>
</evidence>
<proteinExistence type="inferred from homology"/>
<dbReference type="EMBL" id="CP028339">
    <property type="protein sequence ID" value="AVR88311.1"/>
    <property type="molecule type" value="Genomic_DNA"/>
</dbReference>
<dbReference type="Pfam" id="PF04241">
    <property type="entry name" value="DUF423"/>
    <property type="match status" value="1"/>
</dbReference>
<gene>
    <name evidence="7" type="ORF">Tharo_1386</name>
</gene>
<dbReference type="InterPro" id="IPR006696">
    <property type="entry name" value="DUF423"/>
</dbReference>
<dbReference type="OrthoDB" id="9802121at2"/>
<evidence type="ECO:0000256" key="5">
    <source>
        <dbReference type="ARBA" id="ARBA00023136"/>
    </source>
</evidence>
<dbReference type="RefSeq" id="WP_107220585.1">
    <property type="nucleotide sequence ID" value="NZ_CP028339.1"/>
</dbReference>
<keyword evidence="5 6" id="KW-0472">Membrane</keyword>
<reference evidence="7 8" key="1">
    <citation type="submission" date="2018-03" db="EMBL/GenBank/DDBJ databases">
        <title>Complete genome sequence of Thauera aromatica, a model organism for studying aromatic compound degradation under denitrifying conditions.</title>
        <authorList>
            <person name="Lo H.-Y."/>
            <person name="Goris T."/>
            <person name="Boll M."/>
            <person name="Mueller J.A."/>
        </authorList>
    </citation>
    <scope>NUCLEOTIDE SEQUENCE [LARGE SCALE GENOMIC DNA]</scope>
    <source>
        <strain evidence="7 8">K172</strain>
    </source>
</reference>
<evidence type="ECO:0000256" key="4">
    <source>
        <dbReference type="ARBA" id="ARBA00022989"/>
    </source>
</evidence>
<dbReference type="PANTHER" id="PTHR43461:SF1">
    <property type="entry name" value="TRANSMEMBRANE PROTEIN 256"/>
    <property type="match status" value="1"/>
</dbReference>